<dbReference type="EMBL" id="WUBL01000049">
    <property type="protein sequence ID" value="KAF2968531.1"/>
    <property type="molecule type" value="Genomic_DNA"/>
</dbReference>
<dbReference type="GO" id="GO:0005739">
    <property type="term" value="C:mitochondrion"/>
    <property type="evidence" value="ECO:0007669"/>
    <property type="project" value="TreeGrafter"/>
</dbReference>
<protein>
    <submittedName>
        <fullName evidence="4">Uncharacterized protein</fullName>
    </submittedName>
</protein>
<dbReference type="AlphaFoldDB" id="A0A7C8MSQ6"/>
<name>A0A7C8MSQ6_9PEZI</name>
<dbReference type="InParanoid" id="A0A7C8MSQ6"/>
<organism evidence="4 5">
    <name type="scientific">Xylaria multiplex</name>
    <dbReference type="NCBI Taxonomy" id="323545"/>
    <lineage>
        <taxon>Eukaryota</taxon>
        <taxon>Fungi</taxon>
        <taxon>Dikarya</taxon>
        <taxon>Ascomycota</taxon>
        <taxon>Pezizomycotina</taxon>
        <taxon>Sordariomycetes</taxon>
        <taxon>Xylariomycetidae</taxon>
        <taxon>Xylariales</taxon>
        <taxon>Xylariaceae</taxon>
        <taxon>Xylaria</taxon>
    </lineage>
</organism>
<evidence type="ECO:0000313" key="4">
    <source>
        <dbReference type="EMBL" id="KAF2968531.1"/>
    </source>
</evidence>
<keyword evidence="2" id="KW-1015">Disulfide bond</keyword>
<dbReference type="Pfam" id="PF10203">
    <property type="entry name" value="Pet191_N"/>
    <property type="match status" value="1"/>
</dbReference>
<dbReference type="Proteomes" id="UP000481858">
    <property type="component" value="Unassembled WGS sequence"/>
</dbReference>
<sequence length="162" mass="18309">MPSSCKEISSSTRLPPTFPQDIQDKHKQHCHTNLHFPPTGAALAQCLQESECVMVQRNTAAECLRSPLAETLPTKCQQLKKGFGECRRGMIDMRKRFRGNQPITFKTLETAENSGEGYQLYAGRSAFSGAVRATDGNEPEPRDWREVENEKLRAQQAQEREK</sequence>
<dbReference type="OrthoDB" id="282149at2759"/>
<dbReference type="PANTHER" id="PTHR28627:SF1">
    <property type="entry name" value="CYTOCHROME C OXIDASE ASSEMBLY FACTOR 5"/>
    <property type="match status" value="1"/>
</dbReference>
<dbReference type="InterPro" id="IPR018793">
    <property type="entry name" value="Cyt_c_oxidase_assmbl_Pet191"/>
</dbReference>
<feature type="region of interest" description="Disordered" evidence="3">
    <location>
        <begin position="131"/>
        <end position="162"/>
    </location>
</feature>
<keyword evidence="5" id="KW-1185">Reference proteome</keyword>
<comment type="caution">
    <text evidence="4">The sequence shown here is derived from an EMBL/GenBank/DDBJ whole genome shotgun (WGS) entry which is preliminary data.</text>
</comment>
<reference evidence="4 5" key="1">
    <citation type="submission" date="2019-12" db="EMBL/GenBank/DDBJ databases">
        <title>Draft genome sequence of the ascomycete Xylaria multiplex DSM 110363.</title>
        <authorList>
            <person name="Buettner E."/>
            <person name="Kellner H."/>
        </authorList>
    </citation>
    <scope>NUCLEOTIDE SEQUENCE [LARGE SCALE GENOMIC DNA]</scope>
    <source>
        <strain evidence="4 5">DSM 110363</strain>
    </source>
</reference>
<evidence type="ECO:0000313" key="5">
    <source>
        <dbReference type="Proteomes" id="UP000481858"/>
    </source>
</evidence>
<evidence type="ECO:0000256" key="1">
    <source>
        <dbReference type="ARBA" id="ARBA00007785"/>
    </source>
</evidence>
<comment type="similarity">
    <text evidence="1">Belongs to the PET191 family.</text>
</comment>
<accession>A0A7C8MSQ6</accession>
<proteinExistence type="inferred from homology"/>
<dbReference type="PANTHER" id="PTHR28627">
    <property type="entry name" value="CYTOCHROME C OXIDASE ASSEMBLY FACTOR 5"/>
    <property type="match status" value="1"/>
</dbReference>
<feature type="compositionally biased region" description="Basic and acidic residues" evidence="3">
    <location>
        <begin position="139"/>
        <end position="162"/>
    </location>
</feature>
<dbReference type="GO" id="GO:0033617">
    <property type="term" value="P:mitochondrial respiratory chain complex IV assembly"/>
    <property type="evidence" value="ECO:0007669"/>
    <property type="project" value="TreeGrafter"/>
</dbReference>
<evidence type="ECO:0000256" key="3">
    <source>
        <dbReference type="SAM" id="MobiDB-lite"/>
    </source>
</evidence>
<gene>
    <name evidence="4" type="ORF">GQX73_g5033</name>
</gene>
<evidence type="ECO:0000256" key="2">
    <source>
        <dbReference type="ARBA" id="ARBA00023157"/>
    </source>
</evidence>